<reference evidence="1 2" key="1">
    <citation type="submission" date="2016-06" db="EMBL/GenBank/DDBJ databases">
        <title>Three novel species with peptidoglycan cell walls form the new genus Lacunisphaera gen. nov. in the family Opitutaceae of the verrucomicrobial subdivision 4.</title>
        <authorList>
            <person name="Rast P."/>
            <person name="Gloeckner I."/>
            <person name="Jogler M."/>
            <person name="Boedeker C."/>
            <person name="Jeske O."/>
            <person name="Wiegand S."/>
            <person name="Reinhardt R."/>
            <person name="Schumann P."/>
            <person name="Rohde M."/>
            <person name="Spring S."/>
            <person name="Gloeckner F.O."/>
            <person name="Jogler C."/>
        </authorList>
    </citation>
    <scope>NUCLEOTIDE SEQUENCE [LARGE SCALE GENOMIC DNA]</scope>
    <source>
        <strain evidence="1 2">IG16b</strain>
    </source>
</reference>
<dbReference type="KEGG" id="obg:Verru16b_02830"/>
<dbReference type="OrthoDB" id="186344at2"/>
<evidence type="ECO:0000313" key="2">
    <source>
        <dbReference type="Proteomes" id="UP000095228"/>
    </source>
</evidence>
<gene>
    <name evidence="1" type="ORF">Verru16b_02830</name>
</gene>
<dbReference type="Gene3D" id="3.90.550.10">
    <property type="entry name" value="Spore Coat Polysaccharide Biosynthesis Protein SpsA, Chain A"/>
    <property type="match status" value="1"/>
</dbReference>
<dbReference type="EMBL" id="CP016094">
    <property type="protein sequence ID" value="AOS45743.1"/>
    <property type="molecule type" value="Genomic_DNA"/>
</dbReference>
<dbReference type="RefSeq" id="WP_069962858.1">
    <property type="nucleotide sequence ID" value="NZ_CP016094.1"/>
</dbReference>
<dbReference type="Proteomes" id="UP000095228">
    <property type="component" value="Chromosome"/>
</dbReference>
<evidence type="ECO:0008006" key="3">
    <source>
        <dbReference type="Google" id="ProtNLM"/>
    </source>
</evidence>
<proteinExistence type="predicted"/>
<dbReference type="AlphaFoldDB" id="A0A1D8AXX5"/>
<protein>
    <recommendedName>
        <fullName evidence="3">Glycosyl transferase family 8</fullName>
    </recommendedName>
</protein>
<dbReference type="SUPFAM" id="SSF53448">
    <property type="entry name" value="Nucleotide-diphospho-sugar transferases"/>
    <property type="match status" value="1"/>
</dbReference>
<name>A0A1D8AXX5_9BACT</name>
<accession>A0A1D8AXX5</accession>
<keyword evidence="2" id="KW-1185">Reference proteome</keyword>
<sequence length="363" mass="41403">MPELPPPRCFATVITWSHLPYVRALRDSLQATGNREPFHVLIPDAPAGLPPRSEDGLVFVTLAELVPTPPARMVYYFNAFELCNTLKPFLVAHLLGTGCERVIYLDCDLFVTGSFAPVWQQLDQAPLLLTPHQLAPPPLDLPYITEIDIVDMGLFNGGFSAWRRGPEADRMLAWMHSRFPVYGFADRAHGMFVDQKLLPLLAEYYPAAVKILRDPRLNIAFWNVHERAVQPDGPGRWSVAGQPVIFFHLSGYRTSRPGIPCVYMPDSSNHALLERSPWFKDVLTAYHQGLARHESGHPAVPYPFARFAGTRLTADFRRLLFRTGRLDRGSLDYWIIWLRELLRPPKWFLTRLVNSVLNRVRSR</sequence>
<organism evidence="1 2">
    <name type="scientific">Lacunisphaera limnophila</name>
    <dbReference type="NCBI Taxonomy" id="1838286"/>
    <lineage>
        <taxon>Bacteria</taxon>
        <taxon>Pseudomonadati</taxon>
        <taxon>Verrucomicrobiota</taxon>
        <taxon>Opitutia</taxon>
        <taxon>Opitutales</taxon>
        <taxon>Opitutaceae</taxon>
        <taxon>Lacunisphaera</taxon>
    </lineage>
</organism>
<dbReference type="STRING" id="1838286.Verru16b_02830"/>
<dbReference type="InterPro" id="IPR029044">
    <property type="entry name" value="Nucleotide-diphossugar_trans"/>
</dbReference>
<evidence type="ECO:0000313" key="1">
    <source>
        <dbReference type="EMBL" id="AOS45743.1"/>
    </source>
</evidence>